<evidence type="ECO:0000313" key="2">
    <source>
        <dbReference type="EMBL" id="MDT0346500.1"/>
    </source>
</evidence>
<reference evidence="3" key="1">
    <citation type="submission" date="2023-07" db="EMBL/GenBank/DDBJ databases">
        <title>30 novel species of actinomycetes from the DSMZ collection.</title>
        <authorList>
            <person name="Nouioui I."/>
        </authorList>
    </citation>
    <scope>NUCLEOTIDE SEQUENCE [LARGE SCALE GENOMIC DNA]</scope>
    <source>
        <strain evidence="3">DSM 44938</strain>
    </source>
</reference>
<dbReference type="EMBL" id="JAVREL010000021">
    <property type="protein sequence ID" value="MDT0346500.1"/>
    <property type="molecule type" value="Genomic_DNA"/>
</dbReference>
<protein>
    <submittedName>
        <fullName evidence="2">Uncharacterized protein</fullName>
    </submittedName>
</protein>
<keyword evidence="3" id="KW-1185">Reference proteome</keyword>
<proteinExistence type="predicted"/>
<feature type="region of interest" description="Disordered" evidence="1">
    <location>
        <begin position="1"/>
        <end position="42"/>
    </location>
</feature>
<name>A0ABU2MY05_9ACTN</name>
<dbReference type="RefSeq" id="WP_311707622.1">
    <property type="nucleotide sequence ID" value="NZ_JAVREL010000021.1"/>
</dbReference>
<comment type="caution">
    <text evidence="2">The sequence shown here is derived from an EMBL/GenBank/DDBJ whole genome shotgun (WGS) entry which is preliminary data.</text>
</comment>
<accession>A0ABU2MY05</accession>
<evidence type="ECO:0000256" key="1">
    <source>
        <dbReference type="SAM" id="MobiDB-lite"/>
    </source>
</evidence>
<organism evidence="2 3">
    <name type="scientific">Streptomyces litchfieldiae</name>
    <dbReference type="NCBI Taxonomy" id="3075543"/>
    <lineage>
        <taxon>Bacteria</taxon>
        <taxon>Bacillati</taxon>
        <taxon>Actinomycetota</taxon>
        <taxon>Actinomycetes</taxon>
        <taxon>Kitasatosporales</taxon>
        <taxon>Streptomycetaceae</taxon>
        <taxon>Streptomyces</taxon>
    </lineage>
</organism>
<dbReference type="Proteomes" id="UP001183246">
    <property type="component" value="Unassembled WGS sequence"/>
</dbReference>
<feature type="compositionally biased region" description="Basic residues" evidence="1">
    <location>
        <begin position="32"/>
        <end position="42"/>
    </location>
</feature>
<sequence>MAKNKNRNRPSPAPEPPPAQTRTDGSLEQPKARKREKRFGHN</sequence>
<gene>
    <name evidence="2" type="ORF">RM590_28540</name>
</gene>
<evidence type="ECO:0000313" key="3">
    <source>
        <dbReference type="Proteomes" id="UP001183246"/>
    </source>
</evidence>